<dbReference type="Pfam" id="PF01607">
    <property type="entry name" value="CBM_14"/>
    <property type="match status" value="2"/>
</dbReference>
<protein>
    <recommendedName>
        <fullName evidence="1">Chitin-binding type-2 domain-containing protein</fullName>
    </recommendedName>
</protein>
<name>A0AAE1U129_9EUCA</name>
<dbReference type="GO" id="GO:0008061">
    <property type="term" value="F:chitin binding"/>
    <property type="evidence" value="ECO:0007669"/>
    <property type="project" value="InterPro"/>
</dbReference>
<dbReference type="Proteomes" id="UP001292094">
    <property type="component" value="Unassembled WGS sequence"/>
</dbReference>
<feature type="domain" description="Chitin-binding type-2" evidence="1">
    <location>
        <begin position="220"/>
        <end position="278"/>
    </location>
</feature>
<proteinExistence type="predicted"/>
<dbReference type="AlphaFoldDB" id="A0AAE1U129"/>
<dbReference type="InterPro" id="IPR036508">
    <property type="entry name" value="Chitin-bd_dom_sf"/>
</dbReference>
<dbReference type="Gene3D" id="2.170.140.10">
    <property type="entry name" value="Chitin binding domain"/>
    <property type="match status" value="1"/>
</dbReference>
<accession>A0AAE1U129</accession>
<dbReference type="PROSITE" id="PS50940">
    <property type="entry name" value="CHIT_BIND_II"/>
    <property type="match status" value="2"/>
</dbReference>
<dbReference type="InterPro" id="IPR002557">
    <property type="entry name" value="Chitin-bd_dom"/>
</dbReference>
<dbReference type="GO" id="GO:0005576">
    <property type="term" value="C:extracellular region"/>
    <property type="evidence" value="ECO:0007669"/>
    <property type="project" value="InterPro"/>
</dbReference>
<sequence>MISRERDCVGYPYSPDKKRCVGHHEMPNCQPKAFDNTKSPHVPGLDFHCVDPDVKGACEHCYVGINCIEGKAYVNLCTNFDDSCTDDVFVGYCIPKAQAQAIEACKPLGINIYIDYFNVTYYHICDQNAQFRETYTCPAGKYFNEDTNKCEEETPPPDCTSESNGPVINPDNCQHYYNCLPDGTLLTGNCDTGDYFYQEDTQTCKLSCEIKAKLEGGTTFDACTDPNVGNYDSNPEECTIYYLCIGGDAIERTCPDGTYFDPLVNNCVSGPLPDECQPQYDYTQCPGYNSVVPC</sequence>
<feature type="domain" description="Chitin-binding type-2" evidence="1">
    <location>
        <begin position="102"/>
        <end position="161"/>
    </location>
</feature>
<evidence type="ECO:0000313" key="3">
    <source>
        <dbReference type="Proteomes" id="UP001292094"/>
    </source>
</evidence>
<dbReference type="SMART" id="SM00494">
    <property type="entry name" value="ChtBD2"/>
    <property type="match status" value="3"/>
</dbReference>
<dbReference type="EMBL" id="JAWZYT010002742">
    <property type="protein sequence ID" value="KAK4302375.1"/>
    <property type="molecule type" value="Genomic_DNA"/>
</dbReference>
<organism evidence="2 3">
    <name type="scientific">Petrolisthes manimaculis</name>
    <dbReference type="NCBI Taxonomy" id="1843537"/>
    <lineage>
        <taxon>Eukaryota</taxon>
        <taxon>Metazoa</taxon>
        <taxon>Ecdysozoa</taxon>
        <taxon>Arthropoda</taxon>
        <taxon>Crustacea</taxon>
        <taxon>Multicrustacea</taxon>
        <taxon>Malacostraca</taxon>
        <taxon>Eumalacostraca</taxon>
        <taxon>Eucarida</taxon>
        <taxon>Decapoda</taxon>
        <taxon>Pleocyemata</taxon>
        <taxon>Anomura</taxon>
        <taxon>Galatheoidea</taxon>
        <taxon>Porcellanidae</taxon>
        <taxon>Petrolisthes</taxon>
    </lineage>
</organism>
<keyword evidence="3" id="KW-1185">Reference proteome</keyword>
<gene>
    <name evidence="2" type="ORF">Pmani_025526</name>
</gene>
<reference evidence="2" key="1">
    <citation type="submission" date="2023-11" db="EMBL/GenBank/DDBJ databases">
        <title>Genome assemblies of two species of porcelain crab, Petrolisthes cinctipes and Petrolisthes manimaculis (Anomura: Porcellanidae).</title>
        <authorList>
            <person name="Angst P."/>
        </authorList>
    </citation>
    <scope>NUCLEOTIDE SEQUENCE</scope>
    <source>
        <strain evidence="2">PB745_02</strain>
        <tissue evidence="2">Gill</tissue>
    </source>
</reference>
<evidence type="ECO:0000313" key="2">
    <source>
        <dbReference type="EMBL" id="KAK4302375.1"/>
    </source>
</evidence>
<dbReference type="SUPFAM" id="SSF57625">
    <property type="entry name" value="Invertebrate chitin-binding proteins"/>
    <property type="match status" value="3"/>
</dbReference>
<comment type="caution">
    <text evidence="2">The sequence shown here is derived from an EMBL/GenBank/DDBJ whole genome shotgun (WGS) entry which is preliminary data.</text>
</comment>
<evidence type="ECO:0000259" key="1">
    <source>
        <dbReference type="PROSITE" id="PS50940"/>
    </source>
</evidence>